<organism evidence="2">
    <name type="scientific">Vaucheria litorea</name>
    <name type="common">Yellow-green alga</name>
    <dbReference type="NCBI Taxonomy" id="109269"/>
    <lineage>
        <taxon>Eukaryota</taxon>
        <taxon>Sar</taxon>
        <taxon>Stramenopiles</taxon>
        <taxon>Ochrophyta</taxon>
        <taxon>PX clade</taxon>
        <taxon>Xanthophyceae</taxon>
        <taxon>Vaucheriales</taxon>
        <taxon>Vaucheriaceae</taxon>
        <taxon>Vaucheria</taxon>
    </lineage>
</organism>
<dbReference type="AlphaFoldDB" id="B7T1T3"/>
<accession>B7T1T3</accession>
<feature type="transmembrane region" description="Helical" evidence="1">
    <location>
        <begin position="68"/>
        <end position="87"/>
    </location>
</feature>
<keyword evidence="1" id="KW-0812">Transmembrane</keyword>
<dbReference type="RefSeq" id="YP_002327482.1">
    <property type="nucleotide sequence ID" value="NC_011600.1"/>
</dbReference>
<gene>
    <name evidence="2" type="primary">ycf19</name>
</gene>
<keyword evidence="2" id="KW-0934">Plastid</keyword>
<keyword evidence="1" id="KW-0472">Membrane</keyword>
<feature type="transmembrane region" description="Helical" evidence="1">
    <location>
        <begin position="99"/>
        <end position="120"/>
    </location>
</feature>
<name>B7T1T3_VAULI</name>
<evidence type="ECO:0000256" key="1">
    <source>
        <dbReference type="SAM" id="Phobius"/>
    </source>
</evidence>
<feature type="transmembrane region" description="Helical" evidence="1">
    <location>
        <begin position="40"/>
        <end position="62"/>
    </location>
</feature>
<reference evidence="2" key="1">
    <citation type="journal article" date="2008" name="Proc. Natl. Acad. Sci. U.S.A.">
        <title>Horizontal gene transfer of the algal nuclear gene psbO to the photosynthetic sea slug Elysia chlorotica.</title>
        <authorList>
            <person name="Rumpho M.E."/>
            <person name="Worful J.M."/>
            <person name="Lee J."/>
            <person name="Kannan K."/>
            <person name="Tyler M.S."/>
            <person name="Bhattacharya D."/>
            <person name="Moustafa A."/>
            <person name="Manhart J.R."/>
        </authorList>
    </citation>
    <scope>NUCLEOTIDE SEQUENCE [LARGE SCALE GENOMIC DNA]</scope>
    <source>
        <strain>CCMP2940</strain>
    </source>
</reference>
<protein>
    <submittedName>
        <fullName evidence="2">Uncharacterized protein ycf19</fullName>
    </submittedName>
</protein>
<keyword evidence="2" id="KW-0150">Chloroplast</keyword>
<proteinExistence type="predicted"/>
<dbReference type="GeneID" id="7055990"/>
<keyword evidence="1" id="KW-1133">Transmembrane helix</keyword>
<dbReference type="EMBL" id="EU912438">
    <property type="protein sequence ID" value="ACF70899.1"/>
    <property type="molecule type" value="Genomic_DNA"/>
</dbReference>
<geneLocation type="chloroplast" evidence="2"/>
<evidence type="ECO:0000313" key="2">
    <source>
        <dbReference type="EMBL" id="ACF70899.1"/>
    </source>
</evidence>
<sequence length="128" mass="15135">MDNTLFTESGLIYKIFGLINFLAVRFLNEYSVLKSDYPMFIDLLNYILHNLVLLLRLFNVFFTLRFMLAWFPNINPFIAPYYVVRVATQPYIDYVAKRIPYIFGQDVSFLVCSILLNYALDVLPKIHF</sequence>
<feature type="transmembrane region" description="Helical" evidence="1">
    <location>
        <begin position="12"/>
        <end position="28"/>
    </location>
</feature>